<dbReference type="Proteomes" id="UP000193411">
    <property type="component" value="Unassembled WGS sequence"/>
</dbReference>
<keyword evidence="2" id="KW-1185">Reference proteome</keyword>
<reference evidence="1 2" key="1">
    <citation type="submission" date="2016-07" db="EMBL/GenBank/DDBJ databases">
        <title>Pervasive Adenine N6-methylation of Active Genes in Fungi.</title>
        <authorList>
            <consortium name="DOE Joint Genome Institute"/>
            <person name="Mondo S.J."/>
            <person name="Dannebaum R.O."/>
            <person name="Kuo R.C."/>
            <person name="Labutti K."/>
            <person name="Haridas S."/>
            <person name="Kuo A."/>
            <person name="Salamov A."/>
            <person name="Ahrendt S.R."/>
            <person name="Lipzen A."/>
            <person name="Sullivan W."/>
            <person name="Andreopoulos W.B."/>
            <person name="Clum A."/>
            <person name="Lindquist E."/>
            <person name="Daum C."/>
            <person name="Ramamoorthy G.K."/>
            <person name="Gryganskyi A."/>
            <person name="Culley D."/>
            <person name="Magnuson J.K."/>
            <person name="James T.Y."/>
            <person name="O'Malley M.A."/>
            <person name="Stajich J.E."/>
            <person name="Spatafora J.W."/>
            <person name="Visel A."/>
            <person name="Grigoriev I.V."/>
        </authorList>
    </citation>
    <scope>NUCLEOTIDE SEQUENCE [LARGE SCALE GENOMIC DNA]</scope>
    <source>
        <strain evidence="1 2">PL171</strain>
    </source>
</reference>
<dbReference type="EMBL" id="MCFL01000027">
    <property type="protein sequence ID" value="ORZ34588.1"/>
    <property type="molecule type" value="Genomic_DNA"/>
</dbReference>
<organism evidence="1 2">
    <name type="scientific">Catenaria anguillulae PL171</name>
    <dbReference type="NCBI Taxonomy" id="765915"/>
    <lineage>
        <taxon>Eukaryota</taxon>
        <taxon>Fungi</taxon>
        <taxon>Fungi incertae sedis</taxon>
        <taxon>Blastocladiomycota</taxon>
        <taxon>Blastocladiomycetes</taxon>
        <taxon>Blastocladiales</taxon>
        <taxon>Catenariaceae</taxon>
        <taxon>Catenaria</taxon>
    </lineage>
</organism>
<dbReference type="AlphaFoldDB" id="A0A1Y2HJ02"/>
<gene>
    <name evidence="1" type="ORF">BCR44DRAFT_1148238</name>
</gene>
<evidence type="ECO:0000313" key="2">
    <source>
        <dbReference type="Proteomes" id="UP000193411"/>
    </source>
</evidence>
<name>A0A1Y2HJ02_9FUNG</name>
<evidence type="ECO:0000313" key="1">
    <source>
        <dbReference type="EMBL" id="ORZ34588.1"/>
    </source>
</evidence>
<protein>
    <submittedName>
        <fullName evidence="1">Uncharacterized protein</fullName>
    </submittedName>
</protein>
<sequence>MLYSPALNEADLRLLLDSHIPPEPEAEEMWSFGGSRHSDFTKDSGLGEVPTTDSPALHSLPSRLPCAIQESVVALNFCTASRTPSYMYSHADGAALQHTHVQKRTCVMHILTRRAHPARSTGQVSLYLVVNTMHLGSLAFVSIRVGEPSCLVQKVFGWHLLV</sequence>
<accession>A0A1Y2HJ02</accession>
<proteinExistence type="predicted"/>
<comment type="caution">
    <text evidence="1">The sequence shown here is derived from an EMBL/GenBank/DDBJ whole genome shotgun (WGS) entry which is preliminary data.</text>
</comment>